<reference evidence="1" key="1">
    <citation type="submission" date="2019-10" db="EMBL/GenBank/DDBJ databases">
        <authorList>
            <consortium name="DOE Joint Genome Institute"/>
            <person name="Kuo A."/>
            <person name="Miyauchi S."/>
            <person name="Kiss E."/>
            <person name="Drula E."/>
            <person name="Kohler A."/>
            <person name="Sanchez-Garcia M."/>
            <person name="Andreopoulos B."/>
            <person name="Barry K.W."/>
            <person name="Bonito G."/>
            <person name="Buee M."/>
            <person name="Carver A."/>
            <person name="Chen C."/>
            <person name="Cichocki N."/>
            <person name="Clum A."/>
            <person name="Culley D."/>
            <person name="Crous P.W."/>
            <person name="Fauchery L."/>
            <person name="Girlanda M."/>
            <person name="Hayes R."/>
            <person name="Keri Z."/>
            <person name="Labutti K."/>
            <person name="Lipzen A."/>
            <person name="Lombard V."/>
            <person name="Magnuson J."/>
            <person name="Maillard F."/>
            <person name="Morin E."/>
            <person name="Murat C."/>
            <person name="Nolan M."/>
            <person name="Ohm R."/>
            <person name="Pangilinan J."/>
            <person name="Pereira M."/>
            <person name="Perotto S."/>
            <person name="Peter M."/>
            <person name="Riley R."/>
            <person name="Sitrit Y."/>
            <person name="Stielow B."/>
            <person name="Szollosi G."/>
            <person name="Zifcakova L."/>
            <person name="Stursova M."/>
            <person name="Spatafora J.W."/>
            <person name="Tedersoo L."/>
            <person name="Vaario L.-M."/>
            <person name="Yamada A."/>
            <person name="Yan M."/>
            <person name="Wang P."/>
            <person name="Xu J."/>
            <person name="Bruns T."/>
            <person name="Baldrian P."/>
            <person name="Vilgalys R."/>
            <person name="Henrissat B."/>
            <person name="Grigoriev I.V."/>
            <person name="Hibbett D."/>
            <person name="Nagy L.G."/>
            <person name="Martin F.M."/>
        </authorList>
    </citation>
    <scope>NUCLEOTIDE SEQUENCE</scope>
    <source>
        <strain evidence="1">P2</strain>
    </source>
</reference>
<name>A0ACB6Z052_THEGA</name>
<accession>A0ACB6Z052</accession>
<dbReference type="Proteomes" id="UP000886501">
    <property type="component" value="Unassembled WGS sequence"/>
</dbReference>
<reference evidence="1" key="2">
    <citation type="journal article" date="2020" name="Nat. Commun.">
        <title>Large-scale genome sequencing of mycorrhizal fungi provides insights into the early evolution of symbiotic traits.</title>
        <authorList>
            <person name="Miyauchi S."/>
            <person name="Kiss E."/>
            <person name="Kuo A."/>
            <person name="Drula E."/>
            <person name="Kohler A."/>
            <person name="Sanchez-Garcia M."/>
            <person name="Morin E."/>
            <person name="Andreopoulos B."/>
            <person name="Barry K.W."/>
            <person name="Bonito G."/>
            <person name="Buee M."/>
            <person name="Carver A."/>
            <person name="Chen C."/>
            <person name="Cichocki N."/>
            <person name="Clum A."/>
            <person name="Culley D."/>
            <person name="Crous P.W."/>
            <person name="Fauchery L."/>
            <person name="Girlanda M."/>
            <person name="Hayes R.D."/>
            <person name="Keri Z."/>
            <person name="LaButti K."/>
            <person name="Lipzen A."/>
            <person name="Lombard V."/>
            <person name="Magnuson J."/>
            <person name="Maillard F."/>
            <person name="Murat C."/>
            <person name="Nolan M."/>
            <person name="Ohm R.A."/>
            <person name="Pangilinan J."/>
            <person name="Pereira M.F."/>
            <person name="Perotto S."/>
            <person name="Peter M."/>
            <person name="Pfister S."/>
            <person name="Riley R."/>
            <person name="Sitrit Y."/>
            <person name="Stielow J.B."/>
            <person name="Szollosi G."/>
            <person name="Zifcakova L."/>
            <person name="Stursova M."/>
            <person name="Spatafora J.W."/>
            <person name="Tedersoo L."/>
            <person name="Vaario L.M."/>
            <person name="Yamada A."/>
            <person name="Yan M."/>
            <person name="Wang P."/>
            <person name="Xu J."/>
            <person name="Bruns T."/>
            <person name="Baldrian P."/>
            <person name="Vilgalys R."/>
            <person name="Dunand C."/>
            <person name="Henrissat B."/>
            <person name="Grigoriev I.V."/>
            <person name="Hibbett D."/>
            <person name="Nagy L.G."/>
            <person name="Martin F.M."/>
        </authorList>
    </citation>
    <scope>NUCLEOTIDE SEQUENCE</scope>
    <source>
        <strain evidence="1">P2</strain>
    </source>
</reference>
<gene>
    <name evidence="1" type="ORF">BDM02DRAFT_3104939</name>
</gene>
<dbReference type="EMBL" id="MU118295">
    <property type="protein sequence ID" value="KAF9643041.1"/>
    <property type="molecule type" value="Genomic_DNA"/>
</dbReference>
<comment type="caution">
    <text evidence="1">The sequence shown here is derived from an EMBL/GenBank/DDBJ whole genome shotgun (WGS) entry which is preliminary data.</text>
</comment>
<organism evidence="1 2">
    <name type="scientific">Thelephora ganbajun</name>
    <name type="common">Ganba fungus</name>
    <dbReference type="NCBI Taxonomy" id="370292"/>
    <lineage>
        <taxon>Eukaryota</taxon>
        <taxon>Fungi</taxon>
        <taxon>Dikarya</taxon>
        <taxon>Basidiomycota</taxon>
        <taxon>Agaricomycotina</taxon>
        <taxon>Agaricomycetes</taxon>
        <taxon>Thelephorales</taxon>
        <taxon>Thelephoraceae</taxon>
        <taxon>Thelephora</taxon>
    </lineage>
</organism>
<evidence type="ECO:0000313" key="1">
    <source>
        <dbReference type="EMBL" id="KAF9643041.1"/>
    </source>
</evidence>
<proteinExistence type="predicted"/>
<keyword evidence="2" id="KW-1185">Reference proteome</keyword>
<sequence length="433" mass="47771">MQTAGYHITNQVSQLPAPQSQQPSVEAIRASVAQLLFQARNLPCSKAAQAFTQLLPCISRFQLALDALLPSLDEGNETADRILSCYILYSMYAPHPISINPFATVLHAIFVRETNKALEMERDGSLTENDQFVYVLWKILKGDGRDIGPFSPQHILKHPIPTELRAVVLVKDANTRSWQFNLYAGEDLATEDGSITNLANGLGVSSAELTSRPKITPDEDREMVETSRGTSLLLAARERVLSLSEQRVLKPIFSKLVNPPVVAFQDILPIITKNPSIATPLLISLLTSPSPSSFHVQSMCFDALIRLPPTLNSFDVIGSLLRDKTPMTLGTTGVPTTVGEAIKLETLGYFLHECISWLDTAEIEERQGLVSEDIFAKGVQNLCRFYYSLIKLSILGPAAPDGIDTIEMVHFTLRNSRFEDATALYRILVTGSF</sequence>
<evidence type="ECO:0000313" key="2">
    <source>
        <dbReference type="Proteomes" id="UP000886501"/>
    </source>
</evidence>
<protein>
    <submittedName>
        <fullName evidence="1">Uncharacterized protein</fullName>
    </submittedName>
</protein>